<keyword evidence="4" id="KW-0853">WD repeat</keyword>
<comment type="similarity">
    <text evidence="3">Belongs to the UTP5 family.</text>
</comment>
<comment type="subcellular location">
    <subcellularLocation>
        <location evidence="1">Nucleus</location>
    </subcellularLocation>
</comment>
<reference evidence="7" key="1">
    <citation type="submission" date="2019-09" db="EMBL/GenBank/DDBJ databases">
        <title>Bird 10,000 Genomes (B10K) Project - Family phase.</title>
        <authorList>
            <person name="Zhang G."/>
        </authorList>
    </citation>
    <scope>NUCLEOTIDE SEQUENCE</scope>
    <source>
        <strain evidence="7">B10K-DU-001-09</strain>
        <tissue evidence="7">Muscle</tissue>
    </source>
</reference>
<feature type="compositionally biased region" description="Pro residues" evidence="5">
    <location>
        <begin position="27"/>
        <end position="36"/>
    </location>
</feature>
<dbReference type="AlphaFoldDB" id="A0A851MUN0"/>
<dbReference type="Pfam" id="PF04003">
    <property type="entry name" value="Utp12"/>
    <property type="match status" value="1"/>
</dbReference>
<dbReference type="EMBL" id="WBMV01004804">
    <property type="protein sequence ID" value="NXC30805.1"/>
    <property type="molecule type" value="Genomic_DNA"/>
</dbReference>
<dbReference type="Proteomes" id="UP000614027">
    <property type="component" value="Unassembled WGS sequence"/>
</dbReference>
<dbReference type="PANTHER" id="PTHR44267">
    <property type="entry name" value="WD REPEAT-CONTAINING PROTEIN 43"/>
    <property type="match status" value="1"/>
</dbReference>
<dbReference type="Gene3D" id="2.130.10.10">
    <property type="entry name" value="YVTN repeat-like/Quinoprotein amine dehydrogenase"/>
    <property type="match status" value="1"/>
</dbReference>
<feature type="non-terminal residue" evidence="7">
    <location>
        <position position="628"/>
    </location>
</feature>
<feature type="repeat" description="WD" evidence="4">
    <location>
        <begin position="87"/>
        <end position="122"/>
    </location>
</feature>
<dbReference type="InterPro" id="IPR036322">
    <property type="entry name" value="WD40_repeat_dom_sf"/>
</dbReference>
<accession>A0A851MUN0</accession>
<organism evidence="7 8">
    <name type="scientific">Campylorhamphus procurvoides</name>
    <dbReference type="NCBI Taxonomy" id="190295"/>
    <lineage>
        <taxon>Eukaryota</taxon>
        <taxon>Metazoa</taxon>
        <taxon>Chordata</taxon>
        <taxon>Craniata</taxon>
        <taxon>Vertebrata</taxon>
        <taxon>Euteleostomi</taxon>
        <taxon>Archelosauria</taxon>
        <taxon>Archosauria</taxon>
        <taxon>Dinosauria</taxon>
        <taxon>Saurischia</taxon>
        <taxon>Theropoda</taxon>
        <taxon>Coelurosauria</taxon>
        <taxon>Aves</taxon>
        <taxon>Neognathae</taxon>
        <taxon>Neoaves</taxon>
        <taxon>Telluraves</taxon>
        <taxon>Australaves</taxon>
        <taxon>Passeriformes</taxon>
        <taxon>Dendrocolaptidae</taxon>
        <taxon>Campylorhamphus</taxon>
    </lineage>
</organism>
<dbReference type="GO" id="GO:0005730">
    <property type="term" value="C:nucleolus"/>
    <property type="evidence" value="ECO:0007669"/>
    <property type="project" value="TreeGrafter"/>
</dbReference>
<dbReference type="OrthoDB" id="30195at2759"/>
<proteinExistence type="inferred from homology"/>
<evidence type="ECO:0000259" key="6">
    <source>
        <dbReference type="Pfam" id="PF04003"/>
    </source>
</evidence>
<sequence>GGRLQHEYVPSAHLSAACTCLAWAPPGGRPPPPVPATPSSKDGPQRKKRKSEVAEEDKQLDILAIGTAVGSILLYSTVKGELQSKLDGGHDSRVNCVRWHQDNGCLYSCSEDKHIVEWNTQTCRVKCKWKGDNSSVTCLCISPDGKMLLSAGRTIKLWDLETKEVYRHFTGHATSVSSLMFTTVKPMNESIPFDGITGLYFLSGAIHDRLLSVWQIRSDRKEKNTVMSFAVSDEPIFVDLTVSEVKEEPVKLAVVCRDGQLHLFEHILNGYCKKPLTSNCTIQIATPGNDGDSTPKPVPILAAAFCTDKQSLQLVYGNSSQPIIEKVSLNTSESHICLVRDIQKVLSLKTEAALTKVKTPVVNSDTKVLVPGIPGHSTAVKTPASGKEKKKNKRKPGETEESIEERLGALDIDVSKVKTPGGLPQTDSFAVLLVQGLESNDAEILNKVLNTRKENIVKNTVARMPIYAVIPLLHELTKRLQGNPYSASLMVRWLKSVFTLHASYLSTLPDLIPQLGMLYQLMESRVKTLQKLSRLHGRLFILVSQVAASEVVQEVPEVNQTAKLVYEDESSEEEGSDDEMIADKDSDENWDEDEDEENGEQSDEQDMTVEKEVNGDSDLEPENESEEE</sequence>
<keyword evidence="2" id="KW-0539">Nucleus</keyword>
<dbReference type="GO" id="GO:0000462">
    <property type="term" value="P:maturation of SSU-rRNA from tricistronic rRNA transcript (SSU-rRNA, 5.8S rRNA, LSU-rRNA)"/>
    <property type="evidence" value="ECO:0007669"/>
    <property type="project" value="TreeGrafter"/>
</dbReference>
<evidence type="ECO:0000313" key="8">
    <source>
        <dbReference type="Proteomes" id="UP000614027"/>
    </source>
</evidence>
<keyword evidence="8" id="KW-1185">Reference proteome</keyword>
<dbReference type="InterPro" id="IPR001680">
    <property type="entry name" value="WD40_rpt"/>
</dbReference>
<evidence type="ECO:0000256" key="4">
    <source>
        <dbReference type="PROSITE-ProRule" id="PRU00221"/>
    </source>
</evidence>
<comment type="caution">
    <text evidence="7">The sequence shown here is derived from an EMBL/GenBank/DDBJ whole genome shotgun (WGS) entry which is preliminary data.</text>
</comment>
<dbReference type="SUPFAM" id="SSF50978">
    <property type="entry name" value="WD40 repeat-like"/>
    <property type="match status" value="1"/>
</dbReference>
<feature type="compositionally biased region" description="Acidic residues" evidence="5">
    <location>
        <begin position="615"/>
        <end position="628"/>
    </location>
</feature>
<evidence type="ECO:0000256" key="3">
    <source>
        <dbReference type="ARBA" id="ARBA00038335"/>
    </source>
</evidence>
<feature type="region of interest" description="Disordered" evidence="5">
    <location>
        <begin position="373"/>
        <end position="402"/>
    </location>
</feature>
<feature type="compositionally biased region" description="Acidic residues" evidence="5">
    <location>
        <begin position="567"/>
        <end position="607"/>
    </location>
</feature>
<dbReference type="InterPro" id="IPR015943">
    <property type="entry name" value="WD40/YVTN_repeat-like_dom_sf"/>
</dbReference>
<dbReference type="Pfam" id="PF00400">
    <property type="entry name" value="WD40"/>
    <property type="match status" value="2"/>
</dbReference>
<evidence type="ECO:0000256" key="1">
    <source>
        <dbReference type="ARBA" id="ARBA00004123"/>
    </source>
</evidence>
<feature type="region of interest" description="Disordered" evidence="5">
    <location>
        <begin position="27"/>
        <end position="54"/>
    </location>
</feature>
<dbReference type="SMART" id="SM00320">
    <property type="entry name" value="WD40"/>
    <property type="match status" value="4"/>
</dbReference>
<name>A0A851MUN0_9DEND</name>
<evidence type="ECO:0000256" key="2">
    <source>
        <dbReference type="ARBA" id="ARBA00023242"/>
    </source>
</evidence>
<feature type="non-terminal residue" evidence="7">
    <location>
        <position position="1"/>
    </location>
</feature>
<evidence type="ECO:0000313" key="7">
    <source>
        <dbReference type="EMBL" id="NXC30805.1"/>
    </source>
</evidence>
<dbReference type="InterPro" id="IPR007148">
    <property type="entry name" value="SSU_processome_Utp12"/>
</dbReference>
<protein>
    <submittedName>
        <fullName evidence="7">WDR43 protein</fullName>
    </submittedName>
</protein>
<dbReference type="PANTHER" id="PTHR44267:SF1">
    <property type="entry name" value="WD REPEAT-CONTAINING PROTEIN 43"/>
    <property type="match status" value="1"/>
</dbReference>
<evidence type="ECO:0000256" key="5">
    <source>
        <dbReference type="SAM" id="MobiDB-lite"/>
    </source>
</evidence>
<dbReference type="PROSITE" id="PS50082">
    <property type="entry name" value="WD_REPEATS_2"/>
    <property type="match status" value="1"/>
</dbReference>
<feature type="domain" description="Small-subunit processome Utp12" evidence="6">
    <location>
        <begin position="440"/>
        <end position="542"/>
    </location>
</feature>
<gene>
    <name evidence="7" type="primary">Wdr43</name>
    <name evidence="7" type="ORF">CAMPRO_R04868</name>
</gene>
<dbReference type="InterPro" id="IPR052414">
    <property type="entry name" value="U3_snoRNA-assoc_WDR"/>
</dbReference>
<feature type="region of interest" description="Disordered" evidence="5">
    <location>
        <begin position="565"/>
        <end position="628"/>
    </location>
</feature>